<dbReference type="EMBL" id="KU963248">
    <property type="protein sequence ID" value="AMS02707.1"/>
    <property type="molecule type" value="Genomic_DNA"/>
</dbReference>
<dbReference type="KEGG" id="vg:29125125"/>
<evidence type="ECO:0000313" key="2">
    <source>
        <dbReference type="Proteomes" id="UP000201371"/>
    </source>
</evidence>
<gene>
    <name evidence="1" type="primary">163</name>
    <name evidence="1" type="ORF">SEA_YVONNETASTIC_163</name>
</gene>
<name>A0A142K9C4_9CAUD</name>
<proteinExistence type="predicted"/>
<keyword evidence="2" id="KW-1185">Reference proteome</keyword>
<dbReference type="GeneID" id="29125125"/>
<evidence type="ECO:0000313" key="1">
    <source>
        <dbReference type="EMBL" id="AMS02707.1"/>
    </source>
</evidence>
<protein>
    <submittedName>
        <fullName evidence="1">Uncharacterized protein</fullName>
    </submittedName>
</protein>
<reference evidence="2" key="1">
    <citation type="submission" date="2016-03" db="EMBL/GenBank/DDBJ databases">
        <authorList>
            <person name="Ploux O."/>
        </authorList>
    </citation>
    <scope>NUCLEOTIDE SEQUENCE [LARGE SCALE GENOMIC DNA]</scope>
</reference>
<dbReference type="Proteomes" id="UP000201371">
    <property type="component" value="Segment"/>
</dbReference>
<accession>A0A142K9C4</accession>
<dbReference type="RefSeq" id="YP_009301217.1">
    <property type="nucleotide sequence ID" value="NC_031230.1"/>
</dbReference>
<sequence>MTRMTKYTRGYVPEHNGYPTDAYVRGSWDDVEFAFVIGAITFERYCELMADREWEE</sequence>
<organism evidence="1 2">
    <name type="scientific">Gordonia phage Yvonnetastic</name>
    <dbReference type="NCBI Taxonomy" id="1821566"/>
    <lineage>
        <taxon>Viruses</taxon>
        <taxon>Duplodnaviria</taxon>
        <taxon>Heunggongvirae</taxon>
        <taxon>Uroviricota</taxon>
        <taxon>Caudoviricetes</taxon>
        <taxon>Yvonnevirus</taxon>
        <taxon>Yvonnevirus yvonnetastic</taxon>
        <taxon>Gordonia virus Yvonnetastic</taxon>
    </lineage>
</organism>